<reference evidence="3 4" key="1">
    <citation type="submission" date="2016-09" db="EMBL/GenBank/DDBJ databases">
        <title>Complete genome sequence of the Lysinibacillus sphaericus LMG 22257, a specie of Bacillus with ureolytic activity that can effectively biodeposit calcium carbonate.</title>
        <authorList>
            <person name="Yan W."/>
        </authorList>
    </citation>
    <scope>NUCLEOTIDE SEQUENCE [LARGE SCALE GENOMIC DNA]</scope>
    <source>
        <strain evidence="3 4">LMG 22257</strain>
    </source>
</reference>
<dbReference type="RefSeq" id="WP_075527679.1">
    <property type="nucleotide sequence ID" value="NZ_CP017560.1"/>
</dbReference>
<feature type="region of interest" description="Disordered" evidence="2">
    <location>
        <begin position="665"/>
        <end position="744"/>
    </location>
</feature>
<dbReference type="EMBL" id="CP017560">
    <property type="protein sequence ID" value="AOV07546.1"/>
    <property type="molecule type" value="Genomic_DNA"/>
</dbReference>
<name>A0A1D8JFQ9_9BACL</name>
<evidence type="ECO:0000313" key="3">
    <source>
        <dbReference type="EMBL" id="AOV07546.1"/>
    </source>
</evidence>
<protein>
    <recommendedName>
        <fullName evidence="5">DUF2642 domain-containing protein</fullName>
    </recommendedName>
</protein>
<keyword evidence="1" id="KW-0175">Coiled coil</keyword>
<evidence type="ECO:0000313" key="4">
    <source>
        <dbReference type="Proteomes" id="UP000185746"/>
    </source>
</evidence>
<feature type="compositionally biased region" description="Polar residues" evidence="2">
    <location>
        <begin position="672"/>
        <end position="685"/>
    </location>
</feature>
<proteinExistence type="predicted"/>
<evidence type="ECO:0000256" key="2">
    <source>
        <dbReference type="SAM" id="MobiDB-lite"/>
    </source>
</evidence>
<dbReference type="AlphaFoldDB" id="A0A1D8JFQ9"/>
<dbReference type="Proteomes" id="UP000185746">
    <property type="component" value="Chromosome"/>
</dbReference>
<evidence type="ECO:0000256" key="1">
    <source>
        <dbReference type="SAM" id="Coils"/>
    </source>
</evidence>
<feature type="compositionally biased region" description="Basic and acidic residues" evidence="2">
    <location>
        <begin position="697"/>
        <end position="721"/>
    </location>
</feature>
<feature type="region of interest" description="Disordered" evidence="2">
    <location>
        <begin position="281"/>
        <end position="313"/>
    </location>
</feature>
<gene>
    <name evidence="3" type="ORF">BI350_08375</name>
</gene>
<feature type="coiled-coil region" evidence="1">
    <location>
        <begin position="630"/>
        <end position="657"/>
    </location>
</feature>
<evidence type="ECO:0008006" key="5">
    <source>
        <dbReference type="Google" id="ProtNLM"/>
    </source>
</evidence>
<feature type="region of interest" description="Disordered" evidence="2">
    <location>
        <begin position="439"/>
        <end position="472"/>
    </location>
</feature>
<sequence length="817" mass="91813">MREQKDMEIFGSLKDTKIGVFLSGHQYLEGVLLAIKQDHIVVDVNQHVHYIAHEHIQAISKNAKDFYVSSKDVPYLDKQYLMEVLKDLQYSWVIINGSSNQAIYGVISKIIDDYIILISHQEILYIPSLIITNIYSSISESDIILMNERALLENKKIVDLTMNIETDEVDNELIKDAINTKEILEVDQADIEHSTELELTESVRPLLEDAKDNSQPISSEVKADKEIVEVQKDSTHEVLEVRKETPHVELSKKLELMKILYLTINNRKSTSQSILSEYKATEDSVTPLPEASEELANSSLDEEMEEVSDGRSADEVIKGSDIGDVNAEVSSKLESEKRVDLPIDEEVSFDLILSEEKATENSVTPLPEASEELTNSSLDEEMEEVLDGSGADEVIGGSDIGDANAEVSSKLESEERVDLPIDEEVSFELILSEYKATEDSVTPLPEASEELANSSLDEEMEEVPDGSGADKVIGGSDIGDVNAEVSSKLEFEKRVDLPIDEEVSFELILSEEKATENSVTPLPEASEELANSSLDEEMEEVSVGRSSDEVIEGSDIGDANAEVSSKLESEERVDLPIDEEASFELNLSEERVAENSVLDLAEASKELANSSVEQEVAEVLHDGYLEEYQLVEFKENLNYLQRNIEDLLNKDEEYLSEVDNQVGNEIHHTDNGVEQSFSKVQSYQKENGKPRGKRSPIHYESRPSNPIKEDNCQIHDERVITMEETAQDDTNPTHTPSRELSPKEEKEMLQKQYSSLMKHAAEYLLKLEDNIEREHSKTDIFKMPIRKISPIDKKSALEGQYISLMNHAAKMYWQLSD</sequence>
<dbReference type="KEGG" id="surl:BI350_08375"/>
<organism evidence="3 4">
    <name type="scientific">Sporosarcina ureilytica</name>
    <dbReference type="NCBI Taxonomy" id="298596"/>
    <lineage>
        <taxon>Bacteria</taxon>
        <taxon>Bacillati</taxon>
        <taxon>Bacillota</taxon>
        <taxon>Bacilli</taxon>
        <taxon>Bacillales</taxon>
        <taxon>Caryophanaceae</taxon>
        <taxon>Sporosarcina</taxon>
    </lineage>
</organism>
<keyword evidence="4" id="KW-1185">Reference proteome</keyword>
<accession>A0A1D8JFQ9</accession>